<evidence type="ECO:0000256" key="1">
    <source>
        <dbReference type="SAM" id="SignalP"/>
    </source>
</evidence>
<protein>
    <recommendedName>
        <fullName evidence="2">Glycosyltransferase 61 catalytic domain-containing protein</fullName>
    </recommendedName>
</protein>
<dbReference type="InParanoid" id="G4YRB7"/>
<dbReference type="InterPro" id="IPR049625">
    <property type="entry name" value="Glyco_transf_61_cat"/>
</dbReference>
<evidence type="ECO:0000313" key="4">
    <source>
        <dbReference type="Proteomes" id="UP000002640"/>
    </source>
</evidence>
<dbReference type="Proteomes" id="UP000002640">
    <property type="component" value="Unassembled WGS sequence"/>
</dbReference>
<keyword evidence="1" id="KW-0732">Signal</keyword>
<dbReference type="EMBL" id="JH159152">
    <property type="protein sequence ID" value="EGZ22851.1"/>
    <property type="molecule type" value="Genomic_DNA"/>
</dbReference>
<feature type="signal peptide" evidence="1">
    <location>
        <begin position="1"/>
        <end position="21"/>
    </location>
</feature>
<dbReference type="RefSeq" id="XP_009518139.1">
    <property type="nucleotide sequence ID" value="XM_009519844.1"/>
</dbReference>
<dbReference type="GeneID" id="20643287"/>
<name>G4YRB7_PHYSP</name>
<sequence>MALVSFLNVFETLASFQFVSTSSVGSSDSVRINGTIEFVKDEELQMFPVGIQHFQQAIHHQVQVEDEDTEQVEDVVELMAPPIHWPPKKGSKDECRYARDYGLIERLSNSSQSFCTHENGSSYTFSHVPEAGVSATKLENFALDLRGAEITQDIDSLVDDGGGHDPRFRYKKSFAFCRCTELQDREHGAPNIWKDYFAGGPSDKDPNCEAFQDTVGDKLTLERAVVMVRKDDHNPFFQISAMLNAWVMMKTIGWERNATQLVTLDRALPTPVDELRYALLRPERPVISGEVFQDQVVHFESALLPPYEVTGPLMSHLDDNQPCHANAMIADFRDAALNSMAVTPRNAKTDPRRCLVTIISRRPYGGRRIQRVWQNEDEVVDRMREEYRGAYRFGECKFQSLEFTNMTMHDQMRRMVNVMWTRPETLVIEIFPRRRYRWGYRNLCQYLGCNWHEFRSGRDVRVHTSDPNDMDKFIIYKQWRSFFDPLFRDVVDRLEEKVAGS</sequence>
<evidence type="ECO:0000259" key="2">
    <source>
        <dbReference type="Pfam" id="PF04577"/>
    </source>
</evidence>
<organism evidence="3 4">
    <name type="scientific">Phytophthora sojae (strain P6497)</name>
    <name type="common">Soybean stem and root rot agent</name>
    <name type="synonym">Phytophthora megasperma f. sp. glycines</name>
    <dbReference type="NCBI Taxonomy" id="1094619"/>
    <lineage>
        <taxon>Eukaryota</taxon>
        <taxon>Sar</taxon>
        <taxon>Stramenopiles</taxon>
        <taxon>Oomycota</taxon>
        <taxon>Peronosporomycetes</taxon>
        <taxon>Peronosporales</taxon>
        <taxon>Peronosporaceae</taxon>
        <taxon>Phytophthora</taxon>
    </lineage>
</organism>
<dbReference type="Pfam" id="PF04577">
    <property type="entry name" value="Glyco_transf_61"/>
    <property type="match status" value="1"/>
</dbReference>
<reference evidence="3 4" key="1">
    <citation type="journal article" date="2006" name="Science">
        <title>Phytophthora genome sequences uncover evolutionary origins and mechanisms of pathogenesis.</title>
        <authorList>
            <person name="Tyler B.M."/>
            <person name="Tripathy S."/>
            <person name="Zhang X."/>
            <person name="Dehal P."/>
            <person name="Jiang R.H."/>
            <person name="Aerts A."/>
            <person name="Arredondo F.D."/>
            <person name="Baxter L."/>
            <person name="Bensasson D."/>
            <person name="Beynon J.L."/>
            <person name="Chapman J."/>
            <person name="Damasceno C.M."/>
            <person name="Dorrance A.E."/>
            <person name="Dou D."/>
            <person name="Dickerman A.W."/>
            <person name="Dubchak I.L."/>
            <person name="Garbelotto M."/>
            <person name="Gijzen M."/>
            <person name="Gordon S.G."/>
            <person name="Govers F."/>
            <person name="Grunwald N.J."/>
            <person name="Huang W."/>
            <person name="Ivors K.L."/>
            <person name="Jones R.W."/>
            <person name="Kamoun S."/>
            <person name="Krampis K."/>
            <person name="Lamour K.H."/>
            <person name="Lee M.K."/>
            <person name="McDonald W.H."/>
            <person name="Medina M."/>
            <person name="Meijer H.J."/>
            <person name="Nordberg E.K."/>
            <person name="Maclean D.J."/>
            <person name="Ospina-Giraldo M.D."/>
            <person name="Morris P.F."/>
            <person name="Phuntumart V."/>
            <person name="Putnam N.H."/>
            <person name="Rash S."/>
            <person name="Rose J.K."/>
            <person name="Sakihama Y."/>
            <person name="Salamov A.A."/>
            <person name="Savidor A."/>
            <person name="Scheuring C.F."/>
            <person name="Smith B.M."/>
            <person name="Sobral B.W."/>
            <person name="Terry A."/>
            <person name="Torto-Alalibo T.A."/>
            <person name="Win J."/>
            <person name="Xu Z."/>
            <person name="Zhang H."/>
            <person name="Grigoriev I.V."/>
            <person name="Rokhsar D.S."/>
            <person name="Boore J.L."/>
        </authorList>
    </citation>
    <scope>NUCLEOTIDE SEQUENCE [LARGE SCALE GENOMIC DNA]</scope>
    <source>
        <strain evidence="3 4">P6497</strain>
    </source>
</reference>
<feature type="chain" id="PRO_5003471480" description="Glycosyltransferase 61 catalytic domain-containing protein" evidence="1">
    <location>
        <begin position="22"/>
        <end position="501"/>
    </location>
</feature>
<proteinExistence type="predicted"/>
<dbReference type="GO" id="GO:0016757">
    <property type="term" value="F:glycosyltransferase activity"/>
    <property type="evidence" value="ECO:0007669"/>
    <property type="project" value="InterPro"/>
</dbReference>
<accession>G4YRB7</accession>
<gene>
    <name evidence="3" type="ORF">PHYSODRAFT_310571</name>
</gene>
<dbReference type="KEGG" id="psoj:PHYSODRAFT_310571"/>
<dbReference type="OMA" id="HLDDNQP"/>
<keyword evidence="4" id="KW-1185">Reference proteome</keyword>
<dbReference type="AlphaFoldDB" id="G4YRB7"/>
<feature type="domain" description="Glycosyltransferase 61 catalytic" evidence="2">
    <location>
        <begin position="314"/>
        <end position="415"/>
    </location>
</feature>
<evidence type="ECO:0000313" key="3">
    <source>
        <dbReference type="EMBL" id="EGZ22851.1"/>
    </source>
</evidence>